<dbReference type="InterPro" id="IPR011017">
    <property type="entry name" value="TRASH_dom"/>
</dbReference>
<evidence type="ECO:0000259" key="4">
    <source>
        <dbReference type="SMART" id="SM00746"/>
    </source>
</evidence>
<evidence type="ECO:0000313" key="6">
    <source>
        <dbReference type="Proteomes" id="UP000054937"/>
    </source>
</evidence>
<dbReference type="CDD" id="cd00472">
    <property type="entry name" value="Ribosomal_L24e_L24"/>
    <property type="match status" value="1"/>
</dbReference>
<dbReference type="FunCoup" id="A0A0V0R571">
    <property type="interactions" value="458"/>
</dbReference>
<dbReference type="Proteomes" id="UP000054937">
    <property type="component" value="Unassembled WGS sequence"/>
</dbReference>
<dbReference type="GO" id="GO:0005730">
    <property type="term" value="C:nucleolus"/>
    <property type="evidence" value="ECO:0007669"/>
    <property type="project" value="TreeGrafter"/>
</dbReference>
<dbReference type="EMBL" id="LDAU01000045">
    <property type="protein sequence ID" value="KRX09633.1"/>
    <property type="molecule type" value="Genomic_DNA"/>
</dbReference>
<comment type="similarity">
    <text evidence="1">Belongs to the eukaryotic ribosomal protein eL24 family.</text>
</comment>
<dbReference type="PANTHER" id="PTHR10792:SF8">
    <property type="entry name" value="RIBOSOME BIOGENESIS PROTEIN RLP24-RELATED"/>
    <property type="match status" value="1"/>
</dbReference>
<feature type="compositionally biased region" description="Basic and acidic residues" evidence="3">
    <location>
        <begin position="169"/>
        <end position="190"/>
    </location>
</feature>
<dbReference type="InterPro" id="IPR000988">
    <property type="entry name" value="Ribosomal_eL24-rel_N"/>
</dbReference>
<evidence type="ECO:0000256" key="1">
    <source>
        <dbReference type="ARBA" id="ARBA00005647"/>
    </source>
</evidence>
<protein>
    <recommendedName>
        <fullName evidence="4">TRASH domain-containing protein</fullName>
    </recommendedName>
</protein>
<sequence>MRIERCYFCAGPIYPGHGTAFVRNDCKIFRFCRSKCHKHFKAKHNPRKMRWTKAYRRAHGKEMVKDSVFDFEKKRNEPLKYNRNIYVQTIQAMKRIEEIKLKREKAFWDLRKKYANKKKIDIVHKELEKNVTLISEGKVKQRVLDKINIKDEEKIKVNNAIRERKQRKLEKQQAEENGNNKKEDIQKDDDNGAVEDQEIIDEE</sequence>
<gene>
    <name evidence="5" type="ORF">PPERSA_09303</name>
</gene>
<dbReference type="Pfam" id="PF01246">
    <property type="entry name" value="Ribosomal_L24e"/>
    <property type="match status" value="1"/>
</dbReference>
<dbReference type="GO" id="GO:0042273">
    <property type="term" value="P:ribosomal large subunit biogenesis"/>
    <property type="evidence" value="ECO:0007669"/>
    <property type="project" value="TreeGrafter"/>
</dbReference>
<dbReference type="SMART" id="SM00746">
    <property type="entry name" value="TRASH"/>
    <property type="match status" value="1"/>
</dbReference>
<dbReference type="InterPro" id="IPR038630">
    <property type="entry name" value="L24e/L24_sf"/>
</dbReference>
<dbReference type="InterPro" id="IPR056366">
    <property type="entry name" value="Ribosomal_eL24"/>
</dbReference>
<feature type="region of interest" description="Disordered" evidence="3">
    <location>
        <begin position="164"/>
        <end position="203"/>
    </location>
</feature>
<keyword evidence="2" id="KW-0690">Ribosome biogenesis</keyword>
<organism evidence="5 6">
    <name type="scientific">Pseudocohnilembus persalinus</name>
    <name type="common">Ciliate</name>
    <dbReference type="NCBI Taxonomy" id="266149"/>
    <lineage>
        <taxon>Eukaryota</taxon>
        <taxon>Sar</taxon>
        <taxon>Alveolata</taxon>
        <taxon>Ciliophora</taxon>
        <taxon>Intramacronucleata</taxon>
        <taxon>Oligohymenophorea</taxon>
        <taxon>Scuticociliatia</taxon>
        <taxon>Philasterida</taxon>
        <taxon>Pseudocohnilembidae</taxon>
        <taxon>Pseudocohnilembus</taxon>
    </lineage>
</organism>
<evidence type="ECO:0000313" key="5">
    <source>
        <dbReference type="EMBL" id="KRX09633.1"/>
    </source>
</evidence>
<accession>A0A0V0R571</accession>
<dbReference type="SUPFAM" id="SSF57716">
    <property type="entry name" value="Glucocorticoid receptor-like (DNA-binding domain)"/>
    <property type="match status" value="1"/>
</dbReference>
<dbReference type="Gene3D" id="2.30.170.20">
    <property type="entry name" value="Ribosomal protein L24e"/>
    <property type="match status" value="1"/>
</dbReference>
<comment type="caution">
    <text evidence="5">The sequence shown here is derived from an EMBL/GenBank/DDBJ whole genome shotgun (WGS) entry which is preliminary data.</text>
</comment>
<dbReference type="PANTHER" id="PTHR10792">
    <property type="entry name" value="60S RIBOSOMAL PROTEIN L24"/>
    <property type="match status" value="1"/>
</dbReference>
<dbReference type="InParanoid" id="A0A0V0R571"/>
<proteinExistence type="inferred from homology"/>
<keyword evidence="6" id="KW-1185">Reference proteome</keyword>
<feature type="compositionally biased region" description="Acidic residues" evidence="3">
    <location>
        <begin position="191"/>
        <end position="203"/>
    </location>
</feature>
<feature type="domain" description="TRASH" evidence="4">
    <location>
        <begin position="6"/>
        <end position="44"/>
    </location>
</feature>
<dbReference type="GO" id="GO:0003735">
    <property type="term" value="F:structural constituent of ribosome"/>
    <property type="evidence" value="ECO:0007669"/>
    <property type="project" value="InterPro"/>
</dbReference>
<dbReference type="OrthoDB" id="10262490at2759"/>
<dbReference type="FunFam" id="2.30.170.20:FF:000001">
    <property type="entry name" value="probable ribosome biogenesis protein RLP24"/>
    <property type="match status" value="1"/>
</dbReference>
<evidence type="ECO:0000256" key="3">
    <source>
        <dbReference type="SAM" id="MobiDB-lite"/>
    </source>
</evidence>
<evidence type="ECO:0000256" key="2">
    <source>
        <dbReference type="ARBA" id="ARBA00022517"/>
    </source>
</evidence>
<dbReference type="AlphaFoldDB" id="A0A0V0R571"/>
<reference evidence="5 6" key="1">
    <citation type="journal article" date="2015" name="Sci. Rep.">
        <title>Genome of the facultative scuticociliatosis pathogen Pseudocohnilembus persalinus provides insight into its virulence through horizontal gene transfer.</title>
        <authorList>
            <person name="Xiong J."/>
            <person name="Wang G."/>
            <person name="Cheng J."/>
            <person name="Tian M."/>
            <person name="Pan X."/>
            <person name="Warren A."/>
            <person name="Jiang C."/>
            <person name="Yuan D."/>
            <person name="Miao W."/>
        </authorList>
    </citation>
    <scope>NUCLEOTIDE SEQUENCE [LARGE SCALE GENOMIC DNA]</scope>
    <source>
        <strain evidence="5">36N120E</strain>
    </source>
</reference>
<name>A0A0V0R571_PSEPJ</name>
<dbReference type="OMA" id="CWLCSSN"/>